<keyword evidence="4" id="KW-1185">Reference proteome</keyword>
<dbReference type="PANTHER" id="PTHR42852">
    <property type="entry name" value="THIOL:DISULFIDE INTERCHANGE PROTEIN DSBE"/>
    <property type="match status" value="1"/>
</dbReference>
<evidence type="ECO:0000256" key="1">
    <source>
        <dbReference type="SAM" id="SignalP"/>
    </source>
</evidence>
<dbReference type="Gene3D" id="3.40.30.10">
    <property type="entry name" value="Glutaredoxin"/>
    <property type="match status" value="1"/>
</dbReference>
<feature type="chain" id="PRO_5045135774" evidence="1">
    <location>
        <begin position="27"/>
        <end position="166"/>
    </location>
</feature>
<dbReference type="EMBL" id="JAWCUA010000007">
    <property type="protein sequence ID" value="MDU0113130.1"/>
    <property type="molecule type" value="Genomic_DNA"/>
</dbReference>
<keyword evidence="1" id="KW-0732">Signal</keyword>
<dbReference type="InterPro" id="IPR013766">
    <property type="entry name" value="Thioredoxin_domain"/>
</dbReference>
<dbReference type="SUPFAM" id="SSF52833">
    <property type="entry name" value="Thioredoxin-like"/>
    <property type="match status" value="1"/>
</dbReference>
<dbReference type="InterPro" id="IPR050553">
    <property type="entry name" value="Thioredoxin_ResA/DsbE_sf"/>
</dbReference>
<sequence length="166" mass="18887">MKYFNKSLTLTLSYLFFISLTFTALATPTAKETLTAELNQHAGKVIYLDFWASWCVPCRKSFPWMAQMQTKYKQDGFTVISINVDADKSLADTFLIDNPINFPVVFDPNGELAKEFKLKGMPSSFIIDKSGNIVKAHTGFFTNKMLEYEKELASLIFENTTYVSDK</sequence>
<feature type="signal peptide" evidence="1">
    <location>
        <begin position="1"/>
        <end position="26"/>
    </location>
</feature>
<dbReference type="PROSITE" id="PS51352">
    <property type="entry name" value="THIOREDOXIN_2"/>
    <property type="match status" value="1"/>
</dbReference>
<reference evidence="3 4" key="1">
    <citation type="submission" date="2023-10" db="EMBL/GenBank/DDBJ databases">
        <title>Psychrosphaera aquimaarina strain SW33 isolated from seawater.</title>
        <authorList>
            <person name="Bayburt H."/>
            <person name="Kim J.M."/>
            <person name="Choi B.J."/>
            <person name="Jeon C.O."/>
        </authorList>
    </citation>
    <scope>NUCLEOTIDE SEQUENCE [LARGE SCALE GENOMIC DNA]</scope>
    <source>
        <strain evidence="3 4">KCTC 52743</strain>
    </source>
</reference>
<proteinExistence type="predicted"/>
<dbReference type="Pfam" id="PF08534">
    <property type="entry name" value="Redoxin"/>
    <property type="match status" value="1"/>
</dbReference>
<dbReference type="RefSeq" id="WP_315946738.1">
    <property type="nucleotide sequence ID" value="NZ_JAWCUA010000007.1"/>
</dbReference>
<protein>
    <submittedName>
        <fullName evidence="3">TlpA disulfide reductase family protein</fullName>
    </submittedName>
</protein>
<evidence type="ECO:0000259" key="2">
    <source>
        <dbReference type="PROSITE" id="PS51352"/>
    </source>
</evidence>
<dbReference type="CDD" id="cd02966">
    <property type="entry name" value="TlpA_like_family"/>
    <property type="match status" value="1"/>
</dbReference>
<dbReference type="InterPro" id="IPR036249">
    <property type="entry name" value="Thioredoxin-like_sf"/>
</dbReference>
<evidence type="ECO:0000313" key="3">
    <source>
        <dbReference type="EMBL" id="MDU0113130.1"/>
    </source>
</evidence>
<organism evidence="3 4">
    <name type="scientific">Psychrosphaera aquimarina</name>
    <dbReference type="NCBI Taxonomy" id="2044854"/>
    <lineage>
        <taxon>Bacteria</taxon>
        <taxon>Pseudomonadati</taxon>
        <taxon>Pseudomonadota</taxon>
        <taxon>Gammaproteobacteria</taxon>
        <taxon>Alteromonadales</taxon>
        <taxon>Pseudoalteromonadaceae</taxon>
        <taxon>Psychrosphaera</taxon>
    </lineage>
</organism>
<comment type="caution">
    <text evidence="3">The sequence shown here is derived from an EMBL/GenBank/DDBJ whole genome shotgun (WGS) entry which is preliminary data.</text>
</comment>
<dbReference type="InterPro" id="IPR013740">
    <property type="entry name" value="Redoxin"/>
</dbReference>
<gene>
    <name evidence="3" type="ORF">RT723_08995</name>
</gene>
<evidence type="ECO:0000313" key="4">
    <source>
        <dbReference type="Proteomes" id="UP001257914"/>
    </source>
</evidence>
<dbReference type="Proteomes" id="UP001257914">
    <property type="component" value="Unassembled WGS sequence"/>
</dbReference>
<dbReference type="PANTHER" id="PTHR42852:SF18">
    <property type="entry name" value="CHROMOSOME UNDETERMINED SCAFFOLD_47, WHOLE GENOME SHOTGUN SEQUENCE"/>
    <property type="match status" value="1"/>
</dbReference>
<feature type="domain" description="Thioredoxin" evidence="2">
    <location>
        <begin position="16"/>
        <end position="157"/>
    </location>
</feature>
<name>A0ABU3R0D0_9GAMM</name>
<accession>A0ABU3R0D0</accession>